<evidence type="ECO:0000313" key="3">
    <source>
        <dbReference type="Proteomes" id="UP001165289"/>
    </source>
</evidence>
<evidence type="ECO:0000313" key="2">
    <source>
        <dbReference type="EMBL" id="KAI6659541.1"/>
    </source>
</evidence>
<reference evidence="2 3" key="1">
    <citation type="journal article" date="2023" name="BMC Biol.">
        <title>The compact genome of the sponge Oopsacas minuta (Hexactinellida) is lacking key metazoan core genes.</title>
        <authorList>
            <person name="Santini S."/>
            <person name="Schenkelaars Q."/>
            <person name="Jourda C."/>
            <person name="Duchesne M."/>
            <person name="Belahbib H."/>
            <person name="Rocher C."/>
            <person name="Selva M."/>
            <person name="Riesgo A."/>
            <person name="Vervoort M."/>
            <person name="Leys S.P."/>
            <person name="Kodjabachian L."/>
            <person name="Le Bivic A."/>
            <person name="Borchiellini C."/>
            <person name="Claverie J.M."/>
            <person name="Renard E."/>
        </authorList>
    </citation>
    <scope>NUCLEOTIDE SEQUENCE [LARGE SCALE GENOMIC DNA]</scope>
    <source>
        <strain evidence="2">SPO-2</strain>
    </source>
</reference>
<proteinExistence type="predicted"/>
<organism evidence="2 3">
    <name type="scientific">Oopsacas minuta</name>
    <dbReference type="NCBI Taxonomy" id="111878"/>
    <lineage>
        <taxon>Eukaryota</taxon>
        <taxon>Metazoa</taxon>
        <taxon>Porifera</taxon>
        <taxon>Hexactinellida</taxon>
        <taxon>Hexasterophora</taxon>
        <taxon>Lyssacinosida</taxon>
        <taxon>Leucopsacidae</taxon>
        <taxon>Oopsacas</taxon>
    </lineage>
</organism>
<protein>
    <recommendedName>
        <fullName evidence="1">Transposase Tc1-like domain-containing protein</fullName>
    </recommendedName>
</protein>
<dbReference type="Proteomes" id="UP001165289">
    <property type="component" value="Unassembled WGS sequence"/>
</dbReference>
<dbReference type="Gene3D" id="3.30.420.10">
    <property type="entry name" value="Ribonuclease H-like superfamily/Ribonuclease H"/>
    <property type="match status" value="1"/>
</dbReference>
<keyword evidence="3" id="KW-1185">Reference proteome</keyword>
<name>A0AAV7KDP6_9METZ</name>
<dbReference type="Pfam" id="PF01498">
    <property type="entry name" value="HTH_Tnp_Tc3_2"/>
    <property type="match status" value="1"/>
</dbReference>
<sequence length="201" mass="23360">MILNTSQLGKRDTVHHLLALSKFTYIEISKMAVVSLATVYNIRKRISSGSSLRHKAGAGRPRTLRNSIKKSLAAHIRHNPHMSLRSLASNLAPDVSHETVRRGLKDMSYSKPYPTLAPMLSEMHKIYRVKWARKYKYPVKDWAKTIFVDEMSIWLARGRIRMWTKRGFKDYVEQQNIPPKSTFGRLFHLWEISHSAYLRKA</sequence>
<comment type="caution">
    <text evidence="2">The sequence shown here is derived from an EMBL/GenBank/DDBJ whole genome shotgun (WGS) entry which is preliminary data.</text>
</comment>
<evidence type="ECO:0000259" key="1">
    <source>
        <dbReference type="Pfam" id="PF01498"/>
    </source>
</evidence>
<feature type="domain" description="Transposase Tc1-like" evidence="1">
    <location>
        <begin position="71"/>
        <end position="136"/>
    </location>
</feature>
<dbReference type="GO" id="GO:0015074">
    <property type="term" value="P:DNA integration"/>
    <property type="evidence" value="ECO:0007669"/>
    <property type="project" value="InterPro"/>
</dbReference>
<dbReference type="InterPro" id="IPR036397">
    <property type="entry name" value="RNaseH_sf"/>
</dbReference>
<dbReference type="InterPro" id="IPR002492">
    <property type="entry name" value="Transposase_Tc1-like"/>
</dbReference>
<dbReference type="AlphaFoldDB" id="A0AAV7KDP6"/>
<dbReference type="EMBL" id="JAKMXF010000055">
    <property type="protein sequence ID" value="KAI6659541.1"/>
    <property type="molecule type" value="Genomic_DNA"/>
</dbReference>
<accession>A0AAV7KDP6</accession>
<dbReference type="GO" id="GO:0006313">
    <property type="term" value="P:DNA transposition"/>
    <property type="evidence" value="ECO:0007669"/>
    <property type="project" value="InterPro"/>
</dbReference>
<dbReference type="InterPro" id="IPR009057">
    <property type="entry name" value="Homeodomain-like_sf"/>
</dbReference>
<gene>
    <name evidence="2" type="ORF">LOD99_14465</name>
</gene>
<dbReference type="SUPFAM" id="SSF46689">
    <property type="entry name" value="Homeodomain-like"/>
    <property type="match status" value="1"/>
</dbReference>
<dbReference type="GO" id="GO:0003677">
    <property type="term" value="F:DNA binding"/>
    <property type="evidence" value="ECO:0007669"/>
    <property type="project" value="InterPro"/>
</dbReference>